<name>A0AAV4TN70_9ARAC</name>
<organism evidence="1 2">
    <name type="scientific">Caerostris darwini</name>
    <dbReference type="NCBI Taxonomy" id="1538125"/>
    <lineage>
        <taxon>Eukaryota</taxon>
        <taxon>Metazoa</taxon>
        <taxon>Ecdysozoa</taxon>
        <taxon>Arthropoda</taxon>
        <taxon>Chelicerata</taxon>
        <taxon>Arachnida</taxon>
        <taxon>Araneae</taxon>
        <taxon>Araneomorphae</taxon>
        <taxon>Entelegynae</taxon>
        <taxon>Araneoidea</taxon>
        <taxon>Araneidae</taxon>
        <taxon>Caerostris</taxon>
    </lineage>
</organism>
<proteinExistence type="predicted"/>
<gene>
    <name evidence="1" type="ORF">CDAR_494321</name>
</gene>
<keyword evidence="2" id="KW-1185">Reference proteome</keyword>
<accession>A0AAV4TN70</accession>
<evidence type="ECO:0000313" key="2">
    <source>
        <dbReference type="Proteomes" id="UP001054837"/>
    </source>
</evidence>
<dbReference type="EMBL" id="BPLQ01009817">
    <property type="protein sequence ID" value="GIY46792.1"/>
    <property type="molecule type" value="Genomic_DNA"/>
</dbReference>
<dbReference type="Proteomes" id="UP001054837">
    <property type="component" value="Unassembled WGS sequence"/>
</dbReference>
<evidence type="ECO:0000313" key="1">
    <source>
        <dbReference type="EMBL" id="GIY46792.1"/>
    </source>
</evidence>
<sequence length="118" mass="13341">MGIVLRLLHLDADQSRMTERVEQLHSSFDLVRRQRNSFAGSNPKRKMGDVHRSIDAEGHQDASMGGLPLRYSSACSARITTKQNRAGVFQILEKSSKLFEMNYAKLYGDNSSKNGRRL</sequence>
<reference evidence="1 2" key="1">
    <citation type="submission" date="2021-06" db="EMBL/GenBank/DDBJ databases">
        <title>Caerostris darwini draft genome.</title>
        <authorList>
            <person name="Kono N."/>
            <person name="Arakawa K."/>
        </authorList>
    </citation>
    <scope>NUCLEOTIDE SEQUENCE [LARGE SCALE GENOMIC DNA]</scope>
</reference>
<dbReference type="AlphaFoldDB" id="A0AAV4TN70"/>
<comment type="caution">
    <text evidence="1">The sequence shown here is derived from an EMBL/GenBank/DDBJ whole genome shotgun (WGS) entry which is preliminary data.</text>
</comment>
<protein>
    <submittedName>
        <fullName evidence="1">Uncharacterized protein</fullName>
    </submittedName>
</protein>